<dbReference type="KEGG" id="nev:NTE_01911"/>
<dbReference type="OrthoDB" id="6694at2157"/>
<dbReference type="RefSeq" id="WP_148700637.1">
    <property type="nucleotide sequence ID" value="NZ_CP007174.1"/>
</dbReference>
<keyword evidence="2" id="KW-1185">Reference proteome</keyword>
<gene>
    <name evidence="1" type="ORF">NTE_01911</name>
</gene>
<dbReference type="EMBL" id="CP007174">
    <property type="protein sequence ID" value="AIF83970.1"/>
    <property type="molecule type" value="Genomic_DNA"/>
</dbReference>
<evidence type="ECO:0000313" key="1">
    <source>
        <dbReference type="EMBL" id="AIF83970.1"/>
    </source>
</evidence>
<sequence length="108" mass="11891">MAINDFALACAIDNSPGYFTYDDQTMLIIQSAQDAKAGQSSFSYIEPFMDALVSHEAIHVAIKKLEGDDASESLDDIEVIVEHNGRRFQVTLNNILFASDNSGLVMPY</sequence>
<dbReference type="Proteomes" id="UP000028194">
    <property type="component" value="Chromosome"/>
</dbReference>
<dbReference type="HOGENOM" id="CLU_2204193_0_0_2"/>
<dbReference type="GeneID" id="41597660"/>
<protein>
    <submittedName>
        <fullName evidence="1">Uncharacterized protein</fullName>
    </submittedName>
</protein>
<proteinExistence type="predicted"/>
<accession>A0A075MS77</accession>
<organism evidence="1 2">
    <name type="scientific">Candidatus Nitrososphaera evergladensis SR1</name>
    <dbReference type="NCBI Taxonomy" id="1459636"/>
    <lineage>
        <taxon>Archaea</taxon>
        <taxon>Nitrososphaerota</taxon>
        <taxon>Nitrososphaeria</taxon>
        <taxon>Nitrososphaerales</taxon>
        <taxon>Nitrososphaeraceae</taxon>
        <taxon>Nitrososphaera</taxon>
    </lineage>
</organism>
<reference evidence="1 2" key="1">
    <citation type="journal article" date="2014" name="PLoS ONE">
        <title>Genome Sequence of Candidatus Nitrososphaera evergladensis from Group I.1b Enriched from Everglades Soil Reveals Novel Genomic Features of the Ammonia-Oxidizing Archaea.</title>
        <authorList>
            <person name="Zhalnina K.V."/>
            <person name="Dias R."/>
            <person name="Leonard M.T."/>
            <person name="Dorr de Quadros P."/>
            <person name="Camargo F.A."/>
            <person name="Drew J.C."/>
            <person name="Farmerie W.G."/>
            <person name="Daroub S.H."/>
            <person name="Triplett E.W."/>
        </authorList>
    </citation>
    <scope>NUCLEOTIDE SEQUENCE [LARGE SCALE GENOMIC DNA]</scope>
    <source>
        <strain evidence="1 2">SR1</strain>
    </source>
</reference>
<name>A0A075MS77_9ARCH</name>
<evidence type="ECO:0000313" key="2">
    <source>
        <dbReference type="Proteomes" id="UP000028194"/>
    </source>
</evidence>
<dbReference type="AlphaFoldDB" id="A0A075MS77"/>